<evidence type="ECO:0000313" key="2">
    <source>
        <dbReference type="EMBL" id="MEQ2199938.1"/>
    </source>
</evidence>
<keyword evidence="3" id="KW-1185">Reference proteome</keyword>
<dbReference type="Proteomes" id="UP001434883">
    <property type="component" value="Unassembled WGS sequence"/>
</dbReference>
<proteinExistence type="predicted"/>
<accession>A0ABV0QVR6</accession>
<protein>
    <submittedName>
        <fullName evidence="2">Uncharacterized protein</fullName>
    </submittedName>
</protein>
<evidence type="ECO:0000313" key="3">
    <source>
        <dbReference type="Proteomes" id="UP001434883"/>
    </source>
</evidence>
<dbReference type="EMBL" id="JAHRIN010025573">
    <property type="protein sequence ID" value="MEQ2199938.1"/>
    <property type="molecule type" value="Genomic_DNA"/>
</dbReference>
<comment type="caution">
    <text evidence="2">The sequence shown here is derived from an EMBL/GenBank/DDBJ whole genome shotgun (WGS) entry which is preliminary data.</text>
</comment>
<evidence type="ECO:0000256" key="1">
    <source>
        <dbReference type="SAM" id="MobiDB-lite"/>
    </source>
</evidence>
<organism evidence="2 3">
    <name type="scientific">Xenoophorus captivus</name>
    <dbReference type="NCBI Taxonomy" id="1517983"/>
    <lineage>
        <taxon>Eukaryota</taxon>
        <taxon>Metazoa</taxon>
        <taxon>Chordata</taxon>
        <taxon>Craniata</taxon>
        <taxon>Vertebrata</taxon>
        <taxon>Euteleostomi</taxon>
        <taxon>Actinopterygii</taxon>
        <taxon>Neopterygii</taxon>
        <taxon>Teleostei</taxon>
        <taxon>Neoteleostei</taxon>
        <taxon>Acanthomorphata</taxon>
        <taxon>Ovalentaria</taxon>
        <taxon>Atherinomorphae</taxon>
        <taxon>Cyprinodontiformes</taxon>
        <taxon>Goodeidae</taxon>
        <taxon>Xenoophorus</taxon>
    </lineage>
</organism>
<reference evidence="2 3" key="1">
    <citation type="submission" date="2021-06" db="EMBL/GenBank/DDBJ databases">
        <authorList>
            <person name="Palmer J.M."/>
        </authorList>
    </citation>
    <scope>NUCLEOTIDE SEQUENCE [LARGE SCALE GENOMIC DNA]</scope>
    <source>
        <strain evidence="2 3">XC_2019</strain>
        <tissue evidence="2">Muscle</tissue>
    </source>
</reference>
<gene>
    <name evidence="2" type="ORF">XENOCAPTIV_017532</name>
</gene>
<feature type="region of interest" description="Disordered" evidence="1">
    <location>
        <begin position="1"/>
        <end position="54"/>
    </location>
</feature>
<name>A0ABV0QVR6_9TELE</name>
<sequence length="76" mass="7698">MKLCEPTHGGCVHPAALAGHPGEHGPEQPQSLPSSGPGDHRGTAHRAPASVSTHTCTGASCTLLLGERGKNVWAAI</sequence>